<dbReference type="SUPFAM" id="SSF88874">
    <property type="entry name" value="Receptor-binding domain of short tail fibre protein gp12"/>
    <property type="match status" value="1"/>
</dbReference>
<name>A0A199XMG2_9FLAO</name>
<gene>
    <name evidence="2" type="ORF">FLB_28230</name>
</gene>
<proteinExistence type="predicted"/>
<dbReference type="Pfam" id="PF07484">
    <property type="entry name" value="Collar"/>
    <property type="match status" value="1"/>
</dbReference>
<keyword evidence="3" id="KW-1185">Reference proteome</keyword>
<dbReference type="EMBL" id="JMTM01000074">
    <property type="protein sequence ID" value="OAZ02845.1"/>
    <property type="molecule type" value="Genomic_DNA"/>
</dbReference>
<dbReference type="InterPro" id="IPR011083">
    <property type="entry name" value="Phage_tail_collar_dom"/>
</dbReference>
<dbReference type="RefSeq" id="WP_064716563.1">
    <property type="nucleotide sequence ID" value="NZ_JMTM01000074.1"/>
</dbReference>
<organism evidence="2 3">
    <name type="scientific">Flavobacterium succinicans</name>
    <dbReference type="NCBI Taxonomy" id="29536"/>
    <lineage>
        <taxon>Bacteria</taxon>
        <taxon>Pseudomonadati</taxon>
        <taxon>Bacteroidota</taxon>
        <taxon>Flavobacteriia</taxon>
        <taxon>Flavobacteriales</taxon>
        <taxon>Flavobacteriaceae</taxon>
        <taxon>Flavobacterium</taxon>
    </lineage>
</organism>
<reference evidence="2 3" key="1">
    <citation type="submission" date="2016-06" db="EMBL/GenBank/DDBJ databases">
        <title>Draft genome sequence of Flavobacterium succinicans strain DD5b.</title>
        <authorList>
            <person name="Poehlein A."/>
            <person name="Daniel R."/>
            <person name="Simeonova D.D."/>
        </authorList>
    </citation>
    <scope>NUCLEOTIDE SEQUENCE [LARGE SCALE GENOMIC DNA]</scope>
    <source>
        <strain evidence="2 3">DD5b</strain>
    </source>
</reference>
<protein>
    <submittedName>
        <fullName evidence="2">Phage tail collar domain protein</fullName>
    </submittedName>
</protein>
<dbReference type="PATRIC" id="fig|29536.5.peg.2925"/>
<dbReference type="InterPro" id="IPR037053">
    <property type="entry name" value="Phage_tail_collar_dom_sf"/>
</dbReference>
<accession>A0A199XMG2</accession>
<evidence type="ECO:0000259" key="1">
    <source>
        <dbReference type="Pfam" id="PF07484"/>
    </source>
</evidence>
<evidence type="ECO:0000313" key="2">
    <source>
        <dbReference type="EMBL" id="OAZ02845.1"/>
    </source>
</evidence>
<dbReference type="AlphaFoldDB" id="A0A199XMG2"/>
<sequence>MEGTMAVITPVAYDFTPKFWLQCNGQLLSISTNSALFSLLGTTYGGNGISTFQLPDLRGRAAVGTGTSTLGTPYALGQIGGSNTATLGLNNIPAHNHNGPINISLGASNTIGFDSTAENNNIAGGTANSFSTNNNTTMAKPLSLQASIGSAGGSVAFSILSPTLALNYLICVQGIFPSRN</sequence>
<dbReference type="Gene3D" id="3.90.1340.10">
    <property type="entry name" value="Phage tail collar domain"/>
    <property type="match status" value="1"/>
</dbReference>
<dbReference type="OrthoDB" id="9810174at2"/>
<dbReference type="Proteomes" id="UP000093807">
    <property type="component" value="Unassembled WGS sequence"/>
</dbReference>
<comment type="caution">
    <text evidence="2">The sequence shown here is derived from an EMBL/GenBank/DDBJ whole genome shotgun (WGS) entry which is preliminary data.</text>
</comment>
<evidence type="ECO:0000313" key="3">
    <source>
        <dbReference type="Proteomes" id="UP000093807"/>
    </source>
</evidence>
<feature type="domain" description="Phage tail collar" evidence="1">
    <location>
        <begin position="8"/>
        <end position="61"/>
    </location>
</feature>